<dbReference type="InterPro" id="IPR016195">
    <property type="entry name" value="Pol/histidinol_Pase-like"/>
</dbReference>
<organism evidence="2 3">
    <name type="scientific">Candidatus Lachnoclostridium stercoripullorum</name>
    <dbReference type="NCBI Taxonomy" id="2838635"/>
    <lineage>
        <taxon>Bacteria</taxon>
        <taxon>Bacillati</taxon>
        <taxon>Bacillota</taxon>
        <taxon>Clostridia</taxon>
        <taxon>Lachnospirales</taxon>
        <taxon>Lachnospiraceae</taxon>
    </lineage>
</organism>
<dbReference type="InterPro" id="IPR003141">
    <property type="entry name" value="Pol/His_phosphatase_N"/>
</dbReference>
<dbReference type="SMART" id="SM00481">
    <property type="entry name" value="POLIIIAc"/>
    <property type="match status" value="1"/>
</dbReference>
<dbReference type="PANTHER" id="PTHR42924">
    <property type="entry name" value="EXONUCLEASE"/>
    <property type="match status" value="1"/>
</dbReference>
<sequence>MKSVELYYDLHIHSCLSPCGDNDMTPANIVGMAAVKGLDVIAVTDHNSCKNCEAAMAAGEEYGVLVVPGMEICTAEEVHAVCLFPDLSRAMEFDRLVHDQLPPVKNRPDIFGDQQIYGCDDRICGEEPWLLINACQISFDGLWELVRGLDGVMFPAHIDKSANSLIGNLGMIPPDSQFLTAEVKDLTKLHGLRREHPYLEQCRIISDSDAHYLGDIHEPELTIPVRERSIQGVIDTLLGSAGTDENISKFL</sequence>
<reference evidence="2" key="2">
    <citation type="submission" date="2021-04" db="EMBL/GenBank/DDBJ databases">
        <authorList>
            <person name="Gilroy R."/>
        </authorList>
    </citation>
    <scope>NUCLEOTIDE SEQUENCE</scope>
    <source>
        <strain evidence="2">ChiGjej4B4-12881</strain>
    </source>
</reference>
<dbReference type="GO" id="GO:0035312">
    <property type="term" value="F:5'-3' DNA exonuclease activity"/>
    <property type="evidence" value="ECO:0007669"/>
    <property type="project" value="TreeGrafter"/>
</dbReference>
<dbReference type="InterPro" id="IPR004013">
    <property type="entry name" value="PHP_dom"/>
</dbReference>
<dbReference type="EMBL" id="DXEU01000207">
    <property type="protein sequence ID" value="HIX53375.1"/>
    <property type="molecule type" value="Genomic_DNA"/>
</dbReference>
<feature type="domain" description="Polymerase/histidinol phosphatase N-terminal" evidence="1">
    <location>
        <begin position="8"/>
        <end position="76"/>
    </location>
</feature>
<dbReference type="SUPFAM" id="SSF89550">
    <property type="entry name" value="PHP domain-like"/>
    <property type="match status" value="1"/>
</dbReference>
<comment type="caution">
    <text evidence="2">The sequence shown here is derived from an EMBL/GenBank/DDBJ whole genome shotgun (WGS) entry which is preliminary data.</text>
</comment>
<name>A0A9D1W672_9FIRM</name>
<dbReference type="Gene3D" id="3.20.20.140">
    <property type="entry name" value="Metal-dependent hydrolases"/>
    <property type="match status" value="1"/>
</dbReference>
<proteinExistence type="predicted"/>
<evidence type="ECO:0000313" key="2">
    <source>
        <dbReference type="EMBL" id="HIX53375.1"/>
    </source>
</evidence>
<evidence type="ECO:0000313" key="3">
    <source>
        <dbReference type="Proteomes" id="UP000886780"/>
    </source>
</evidence>
<dbReference type="Proteomes" id="UP000886780">
    <property type="component" value="Unassembled WGS sequence"/>
</dbReference>
<dbReference type="CDD" id="cd07432">
    <property type="entry name" value="PHP_HisPPase"/>
    <property type="match status" value="1"/>
</dbReference>
<protein>
    <submittedName>
        <fullName evidence="2">PHP domain-containing protein</fullName>
    </submittedName>
</protein>
<dbReference type="InterPro" id="IPR052018">
    <property type="entry name" value="PHP_domain"/>
</dbReference>
<dbReference type="AlphaFoldDB" id="A0A9D1W672"/>
<accession>A0A9D1W672</accession>
<gene>
    <name evidence="2" type="ORF">IAA28_11310</name>
</gene>
<reference evidence="2" key="1">
    <citation type="journal article" date="2021" name="PeerJ">
        <title>Extensive microbial diversity within the chicken gut microbiome revealed by metagenomics and culture.</title>
        <authorList>
            <person name="Gilroy R."/>
            <person name="Ravi A."/>
            <person name="Getino M."/>
            <person name="Pursley I."/>
            <person name="Horton D.L."/>
            <person name="Alikhan N.F."/>
            <person name="Baker D."/>
            <person name="Gharbi K."/>
            <person name="Hall N."/>
            <person name="Watson M."/>
            <person name="Adriaenssens E.M."/>
            <person name="Foster-Nyarko E."/>
            <person name="Jarju S."/>
            <person name="Secka A."/>
            <person name="Antonio M."/>
            <person name="Oren A."/>
            <person name="Chaudhuri R.R."/>
            <person name="La Ragione R."/>
            <person name="Hildebrand F."/>
            <person name="Pallen M.J."/>
        </authorList>
    </citation>
    <scope>NUCLEOTIDE SEQUENCE</scope>
    <source>
        <strain evidence="2">ChiGjej4B4-12881</strain>
    </source>
</reference>
<dbReference type="PANTHER" id="PTHR42924:SF3">
    <property type="entry name" value="POLYMERASE_HISTIDINOL PHOSPHATASE N-TERMINAL DOMAIN-CONTAINING PROTEIN"/>
    <property type="match status" value="1"/>
</dbReference>
<dbReference type="GO" id="GO:0004534">
    <property type="term" value="F:5'-3' RNA exonuclease activity"/>
    <property type="evidence" value="ECO:0007669"/>
    <property type="project" value="TreeGrafter"/>
</dbReference>
<evidence type="ECO:0000259" key="1">
    <source>
        <dbReference type="SMART" id="SM00481"/>
    </source>
</evidence>
<dbReference type="Pfam" id="PF02811">
    <property type="entry name" value="PHP"/>
    <property type="match status" value="1"/>
</dbReference>